<evidence type="ECO:0000256" key="5">
    <source>
        <dbReference type="ARBA" id="ARBA00023125"/>
    </source>
</evidence>
<evidence type="ECO:0000256" key="3">
    <source>
        <dbReference type="ARBA" id="ARBA00022833"/>
    </source>
</evidence>
<proteinExistence type="predicted"/>
<evidence type="ECO:0000313" key="10">
    <source>
        <dbReference type="Proteomes" id="UP000799750"/>
    </source>
</evidence>
<evidence type="ECO:0000256" key="2">
    <source>
        <dbReference type="ARBA" id="ARBA00022723"/>
    </source>
</evidence>
<dbReference type="CDD" id="cd12148">
    <property type="entry name" value="fungal_TF_MHR"/>
    <property type="match status" value="1"/>
</dbReference>
<dbReference type="Pfam" id="PF00172">
    <property type="entry name" value="Zn_clus"/>
    <property type="match status" value="1"/>
</dbReference>
<dbReference type="PANTHER" id="PTHR47782:SF12">
    <property type="entry name" value="ZN(II)2CYS6 TRANSCRIPTION FACTOR (EUROFUNG)"/>
    <property type="match status" value="1"/>
</dbReference>
<dbReference type="GO" id="GO:0045944">
    <property type="term" value="P:positive regulation of transcription by RNA polymerase II"/>
    <property type="evidence" value="ECO:0007669"/>
    <property type="project" value="TreeGrafter"/>
</dbReference>
<dbReference type="PROSITE" id="PS50048">
    <property type="entry name" value="ZN2_CY6_FUNGAL_2"/>
    <property type="match status" value="1"/>
</dbReference>
<comment type="subcellular location">
    <subcellularLocation>
        <location evidence="1">Nucleus</location>
    </subcellularLocation>
</comment>
<evidence type="ECO:0000256" key="4">
    <source>
        <dbReference type="ARBA" id="ARBA00023015"/>
    </source>
</evidence>
<keyword evidence="6" id="KW-0804">Transcription</keyword>
<dbReference type="SUPFAM" id="SSF57701">
    <property type="entry name" value="Zn2/Cys6 DNA-binding domain"/>
    <property type="match status" value="1"/>
</dbReference>
<organism evidence="9 10">
    <name type="scientific">Lophium mytilinum</name>
    <dbReference type="NCBI Taxonomy" id="390894"/>
    <lineage>
        <taxon>Eukaryota</taxon>
        <taxon>Fungi</taxon>
        <taxon>Dikarya</taxon>
        <taxon>Ascomycota</taxon>
        <taxon>Pezizomycotina</taxon>
        <taxon>Dothideomycetes</taxon>
        <taxon>Pleosporomycetidae</taxon>
        <taxon>Mytilinidiales</taxon>
        <taxon>Mytilinidiaceae</taxon>
        <taxon>Lophium</taxon>
    </lineage>
</organism>
<feature type="domain" description="Zn(2)-C6 fungal-type" evidence="8">
    <location>
        <begin position="28"/>
        <end position="58"/>
    </location>
</feature>
<dbReference type="Pfam" id="PF04082">
    <property type="entry name" value="Fungal_trans"/>
    <property type="match status" value="1"/>
</dbReference>
<keyword evidence="5" id="KW-0238">DNA-binding</keyword>
<dbReference type="GO" id="GO:0000981">
    <property type="term" value="F:DNA-binding transcription factor activity, RNA polymerase II-specific"/>
    <property type="evidence" value="ECO:0007669"/>
    <property type="project" value="InterPro"/>
</dbReference>
<keyword evidence="3" id="KW-0862">Zinc</keyword>
<dbReference type="InterPro" id="IPR001138">
    <property type="entry name" value="Zn2Cys6_DnaBD"/>
</dbReference>
<dbReference type="SMART" id="SM00906">
    <property type="entry name" value="Fungal_trans"/>
    <property type="match status" value="1"/>
</dbReference>
<dbReference type="GO" id="GO:0008270">
    <property type="term" value="F:zinc ion binding"/>
    <property type="evidence" value="ECO:0007669"/>
    <property type="project" value="InterPro"/>
</dbReference>
<dbReference type="AlphaFoldDB" id="A0A6A6QB60"/>
<keyword evidence="4" id="KW-0805">Transcription regulation</keyword>
<dbReference type="GO" id="GO:0006351">
    <property type="term" value="P:DNA-templated transcription"/>
    <property type="evidence" value="ECO:0007669"/>
    <property type="project" value="InterPro"/>
</dbReference>
<dbReference type="GO" id="GO:0005634">
    <property type="term" value="C:nucleus"/>
    <property type="evidence" value="ECO:0007669"/>
    <property type="project" value="UniProtKB-SubCell"/>
</dbReference>
<keyword evidence="7" id="KW-0539">Nucleus</keyword>
<evidence type="ECO:0000259" key="8">
    <source>
        <dbReference type="PROSITE" id="PS50048"/>
    </source>
</evidence>
<gene>
    <name evidence="9" type="ORF">BU16DRAFT_531570</name>
</gene>
<keyword evidence="2" id="KW-0479">Metal-binding</keyword>
<dbReference type="GO" id="GO:0043565">
    <property type="term" value="F:sequence-specific DNA binding"/>
    <property type="evidence" value="ECO:0007669"/>
    <property type="project" value="TreeGrafter"/>
</dbReference>
<evidence type="ECO:0000313" key="9">
    <source>
        <dbReference type="EMBL" id="KAF2489230.1"/>
    </source>
</evidence>
<sequence>MYENPEIPENQPTRPAKRVRTGSRTLVACINCKERKLKCDNKPLGCDNCLRLSSMCLVEDPVTKRHQPRNYLETLEQRVAFLEDILKCHHPDLADDHLFSGDLHQTHVRSSPASYDGQWDIAEASNERNGLDDLASNVGLLSLNAAGAEPHYLGSSSTFAFSRLINLSLRQVVLKAPKTCGSSGPSKYEPSMLPSPCALPDHDIGIRLSNAYFQNIHFQYPFLHEPTFREWEAAVAKRPSPFDDLTPDPVALFFVNMVYAVGALLLPNLGCSAEKLYISAHVYLDHVLFYENLESIQAILCCAVYSVRSSIGTSHWKLAGLALRQCIDLGYHRSLTRLESTTDPLRQDLRKRVFWCTYSMECQAAVMLGRSLGLPLQGIDAEYPLDIDDSCITASGICGTPRSLFSDPPTNMTKAIHTFRIRRLLGSIHTSLYSDITRSNPGQEAHRAQIERLRAEIENWRALIPATLSHTGQMLSLFASSHWFDFEYDYAILQLYRAQIVDGRGGSSDAIFIDCLRAAEDICHGYRRQFLGKPTNYTWAAVHELCLAGLTYLHCLWTSPTVRGANSQSQVCSTCTDCTIVLVLMAERWDAAAPFRDIFEALAGRTMAMMDDKAQGKWTVSSASTLGDDTSQWRMSIADNGMSEGLHELLSSFMQES</sequence>
<dbReference type="CDD" id="cd00067">
    <property type="entry name" value="GAL4"/>
    <property type="match status" value="1"/>
</dbReference>
<dbReference type="CDD" id="cd14653">
    <property type="entry name" value="ZIP_Gal4p-like"/>
    <property type="match status" value="1"/>
</dbReference>
<accession>A0A6A6QB60</accession>
<dbReference type="InterPro" id="IPR036864">
    <property type="entry name" value="Zn2-C6_fun-type_DNA-bd_sf"/>
</dbReference>
<keyword evidence="10" id="KW-1185">Reference proteome</keyword>
<dbReference type="InterPro" id="IPR007219">
    <property type="entry name" value="XnlR_reg_dom"/>
</dbReference>
<evidence type="ECO:0000256" key="6">
    <source>
        <dbReference type="ARBA" id="ARBA00023163"/>
    </source>
</evidence>
<evidence type="ECO:0000256" key="7">
    <source>
        <dbReference type="ARBA" id="ARBA00023242"/>
    </source>
</evidence>
<dbReference type="EMBL" id="MU004199">
    <property type="protein sequence ID" value="KAF2489230.1"/>
    <property type="molecule type" value="Genomic_DNA"/>
</dbReference>
<name>A0A6A6QB60_9PEZI</name>
<dbReference type="SMART" id="SM00066">
    <property type="entry name" value="GAL4"/>
    <property type="match status" value="1"/>
</dbReference>
<dbReference type="Proteomes" id="UP000799750">
    <property type="component" value="Unassembled WGS sequence"/>
</dbReference>
<dbReference type="PANTHER" id="PTHR47782">
    <property type="entry name" value="ZN(II)2CYS6 TRANSCRIPTION FACTOR (EUROFUNG)-RELATED"/>
    <property type="match status" value="1"/>
</dbReference>
<dbReference type="Gene3D" id="4.10.240.10">
    <property type="entry name" value="Zn(2)-C6 fungal-type DNA-binding domain"/>
    <property type="match status" value="1"/>
</dbReference>
<dbReference type="OrthoDB" id="2399539at2759"/>
<evidence type="ECO:0000256" key="1">
    <source>
        <dbReference type="ARBA" id="ARBA00004123"/>
    </source>
</evidence>
<dbReference type="InterPro" id="IPR052202">
    <property type="entry name" value="Yeast_MetPath_Reg"/>
</dbReference>
<reference evidence="9" key="1">
    <citation type="journal article" date="2020" name="Stud. Mycol.">
        <title>101 Dothideomycetes genomes: a test case for predicting lifestyles and emergence of pathogens.</title>
        <authorList>
            <person name="Haridas S."/>
            <person name="Albert R."/>
            <person name="Binder M."/>
            <person name="Bloem J."/>
            <person name="Labutti K."/>
            <person name="Salamov A."/>
            <person name="Andreopoulos B."/>
            <person name="Baker S."/>
            <person name="Barry K."/>
            <person name="Bills G."/>
            <person name="Bluhm B."/>
            <person name="Cannon C."/>
            <person name="Castanera R."/>
            <person name="Culley D."/>
            <person name="Daum C."/>
            <person name="Ezra D."/>
            <person name="Gonzalez J."/>
            <person name="Henrissat B."/>
            <person name="Kuo A."/>
            <person name="Liang C."/>
            <person name="Lipzen A."/>
            <person name="Lutzoni F."/>
            <person name="Magnuson J."/>
            <person name="Mondo S."/>
            <person name="Nolan M."/>
            <person name="Ohm R."/>
            <person name="Pangilinan J."/>
            <person name="Park H.-J."/>
            <person name="Ramirez L."/>
            <person name="Alfaro M."/>
            <person name="Sun H."/>
            <person name="Tritt A."/>
            <person name="Yoshinaga Y."/>
            <person name="Zwiers L.-H."/>
            <person name="Turgeon B."/>
            <person name="Goodwin S."/>
            <person name="Spatafora J."/>
            <person name="Crous P."/>
            <person name="Grigoriev I."/>
        </authorList>
    </citation>
    <scope>NUCLEOTIDE SEQUENCE</scope>
    <source>
        <strain evidence="9">CBS 269.34</strain>
    </source>
</reference>
<protein>
    <recommendedName>
        <fullName evidence="8">Zn(2)-C6 fungal-type domain-containing protein</fullName>
    </recommendedName>
</protein>
<dbReference type="PROSITE" id="PS00463">
    <property type="entry name" value="ZN2_CY6_FUNGAL_1"/>
    <property type="match status" value="1"/>
</dbReference>